<sequence>MHSVGIDIGSTSAKVAVFDTNESRFLEFFIMPTGWSTAQTAKDIFEKIKSLNLKETFFVATGYGRVSVPYANKTITEITCHALGAHHLFSKDCTVIDIGGQDTKAIKLEYGAVSDFTMNDKCSAGTGKFLEVMSNRLGVSFEELTALARNSDQEVAISSMCTVFAESEIISLIAQNVSRENIANAVINSAVNKISNLVKKQSNTLYFLSGGFSKNSYVKECLQKALQSEVATHENAIYCGSIGAALIGAKDQRRENGTK</sequence>
<accession>A7GWF4</accession>
<dbReference type="GO" id="GO:0051536">
    <property type="term" value="F:iron-sulfur cluster binding"/>
    <property type="evidence" value="ECO:0007669"/>
    <property type="project" value="UniProtKB-KW"/>
</dbReference>
<dbReference type="InterPro" id="IPR051805">
    <property type="entry name" value="Dehydratase_Activator_Redct"/>
</dbReference>
<dbReference type="NCBIfam" id="TIGR00241">
    <property type="entry name" value="CoA_E_activ"/>
    <property type="match status" value="1"/>
</dbReference>
<evidence type="ECO:0000256" key="2">
    <source>
        <dbReference type="ARBA" id="ARBA00022723"/>
    </source>
</evidence>
<dbReference type="OrthoDB" id="9177882at2"/>
<protein>
    <submittedName>
        <fullName evidence="6">Activator of 2-hydroxyglutaryl-CoA dehydratase</fullName>
    </submittedName>
</protein>
<keyword evidence="2" id="KW-0479">Metal-binding</keyword>
<dbReference type="GO" id="GO:0046872">
    <property type="term" value="F:metal ion binding"/>
    <property type="evidence" value="ECO:0007669"/>
    <property type="project" value="UniProtKB-KW"/>
</dbReference>
<dbReference type="AlphaFoldDB" id="A7GWF4"/>
<dbReference type="CDD" id="cd24109">
    <property type="entry name" value="ASKHA_NBD_YjiL-like"/>
    <property type="match status" value="1"/>
</dbReference>
<dbReference type="HOGENOM" id="CLU_066597_0_0_7"/>
<keyword evidence="7" id="KW-1185">Reference proteome</keyword>
<keyword evidence="3" id="KW-0408">Iron</keyword>
<dbReference type="RefSeq" id="WP_011991785.1">
    <property type="nucleotide sequence ID" value="NC_009715.2"/>
</dbReference>
<proteinExistence type="predicted"/>
<dbReference type="PANTHER" id="PTHR32329:SF2">
    <property type="entry name" value="BIFUNCTIONAL PROTEIN [INCLUDES 2-HYDROXYACYL-COA DEHYDRATASE (N-TER) AND ITS ACTIVATOR DOMAIN (C_TERM)"/>
    <property type="match status" value="1"/>
</dbReference>
<evidence type="ECO:0000256" key="1">
    <source>
        <dbReference type="ARBA" id="ARBA00001966"/>
    </source>
</evidence>
<dbReference type="STRING" id="360105.CCV52592_0874"/>
<gene>
    <name evidence="6" type="primary">hgdC</name>
    <name evidence="6" type="ORF">CCV52592_0874</name>
</gene>
<dbReference type="EMBL" id="CP000767">
    <property type="protein sequence ID" value="EAU01142.1"/>
    <property type="molecule type" value="Genomic_DNA"/>
</dbReference>
<comment type="cofactor">
    <cofactor evidence="1">
        <name>[4Fe-4S] cluster</name>
        <dbReference type="ChEBI" id="CHEBI:49883"/>
    </cofactor>
</comment>
<evidence type="ECO:0000259" key="5">
    <source>
        <dbReference type="Pfam" id="PF01869"/>
    </source>
</evidence>
<dbReference type="InterPro" id="IPR002731">
    <property type="entry name" value="ATPase_BadF"/>
</dbReference>
<dbReference type="InterPro" id="IPR008275">
    <property type="entry name" value="CoA_E_activase_dom"/>
</dbReference>
<dbReference type="SUPFAM" id="SSF53067">
    <property type="entry name" value="Actin-like ATPase domain"/>
    <property type="match status" value="1"/>
</dbReference>
<dbReference type="InterPro" id="IPR043129">
    <property type="entry name" value="ATPase_NBD"/>
</dbReference>
<dbReference type="Pfam" id="PF01869">
    <property type="entry name" value="BcrAD_BadFG"/>
    <property type="match status" value="1"/>
</dbReference>
<evidence type="ECO:0000313" key="7">
    <source>
        <dbReference type="Proteomes" id="UP000006380"/>
    </source>
</evidence>
<feature type="domain" description="ATPase BadF/BadG/BcrA/BcrD type" evidence="5">
    <location>
        <begin position="4"/>
        <end position="248"/>
    </location>
</feature>
<dbReference type="Gene3D" id="3.30.420.40">
    <property type="match status" value="2"/>
</dbReference>
<evidence type="ECO:0000256" key="3">
    <source>
        <dbReference type="ARBA" id="ARBA00023004"/>
    </source>
</evidence>
<organism evidence="6 7">
    <name type="scientific">Campylobacter curvus (strain 525.92)</name>
    <dbReference type="NCBI Taxonomy" id="360105"/>
    <lineage>
        <taxon>Bacteria</taxon>
        <taxon>Pseudomonadati</taxon>
        <taxon>Campylobacterota</taxon>
        <taxon>Epsilonproteobacteria</taxon>
        <taxon>Campylobacterales</taxon>
        <taxon>Campylobacteraceae</taxon>
        <taxon>Campylobacter</taxon>
    </lineage>
</organism>
<dbReference type="Proteomes" id="UP000006380">
    <property type="component" value="Chromosome"/>
</dbReference>
<name>A7GWF4_CAMC5</name>
<evidence type="ECO:0000313" key="6">
    <source>
        <dbReference type="EMBL" id="EAU01142.1"/>
    </source>
</evidence>
<dbReference type="KEGG" id="ccv:CCV52592_0874"/>
<keyword evidence="4" id="KW-0411">Iron-sulfur</keyword>
<dbReference type="PANTHER" id="PTHR32329">
    <property type="entry name" value="BIFUNCTIONAL PROTEIN [INCLUDES 2-HYDROXYACYL-COA DEHYDRATASE (N-TER) AND ITS ACTIVATOR DOMAIN (C_TERM)-RELATED"/>
    <property type="match status" value="1"/>
</dbReference>
<reference evidence="6" key="1">
    <citation type="submission" date="2016-07" db="EMBL/GenBank/DDBJ databases">
        <title>Comparative genomics of the Campylobacter concisus group.</title>
        <authorList>
            <person name="Miller W.G."/>
            <person name="Yee E."/>
            <person name="Chapman M.H."/>
            <person name="Huynh S."/>
            <person name="Bono J.L."/>
            <person name="On S.L.W."/>
            <person name="StLeger J."/>
            <person name="Foster G."/>
            <person name="Parker C.T."/>
        </authorList>
    </citation>
    <scope>NUCLEOTIDE SEQUENCE</scope>
    <source>
        <strain evidence="6">525.92</strain>
    </source>
</reference>
<evidence type="ECO:0000256" key="4">
    <source>
        <dbReference type="ARBA" id="ARBA00023014"/>
    </source>
</evidence>